<keyword evidence="2" id="KW-0677">Repeat</keyword>
<organism evidence="5">
    <name type="scientific">Sesamum latifolium</name>
    <dbReference type="NCBI Taxonomy" id="2727402"/>
    <lineage>
        <taxon>Eukaryota</taxon>
        <taxon>Viridiplantae</taxon>
        <taxon>Streptophyta</taxon>
        <taxon>Embryophyta</taxon>
        <taxon>Tracheophyta</taxon>
        <taxon>Spermatophyta</taxon>
        <taxon>Magnoliopsida</taxon>
        <taxon>eudicotyledons</taxon>
        <taxon>Gunneridae</taxon>
        <taxon>Pentapetalae</taxon>
        <taxon>asterids</taxon>
        <taxon>lamiids</taxon>
        <taxon>Lamiales</taxon>
        <taxon>Pedaliaceae</taxon>
        <taxon>Sesamum</taxon>
    </lineage>
</organism>
<accession>A0AAW2YD52</accession>
<evidence type="ECO:0000259" key="4">
    <source>
        <dbReference type="Pfam" id="PF14432"/>
    </source>
</evidence>
<dbReference type="PANTHER" id="PTHR47926">
    <property type="entry name" value="PENTATRICOPEPTIDE REPEAT-CONTAINING PROTEIN"/>
    <property type="match status" value="1"/>
</dbReference>
<dbReference type="FunFam" id="1.25.40.10:FF:000284">
    <property type="entry name" value="Pentatricopeptide repeat-containing protein"/>
    <property type="match status" value="1"/>
</dbReference>
<proteinExistence type="inferred from homology"/>
<dbReference type="EMBL" id="JACGWN010000001">
    <property type="protein sequence ID" value="KAL0463689.1"/>
    <property type="molecule type" value="Genomic_DNA"/>
</dbReference>
<dbReference type="GO" id="GO:0008270">
    <property type="term" value="F:zinc ion binding"/>
    <property type="evidence" value="ECO:0007669"/>
    <property type="project" value="InterPro"/>
</dbReference>
<evidence type="ECO:0000256" key="2">
    <source>
        <dbReference type="ARBA" id="ARBA00022737"/>
    </source>
</evidence>
<protein>
    <submittedName>
        <fullName evidence="5">Pentatricopeptide repeat-containing protein</fullName>
    </submittedName>
</protein>
<evidence type="ECO:0000313" key="5">
    <source>
        <dbReference type="EMBL" id="KAL0463689.1"/>
    </source>
</evidence>
<feature type="repeat" description="PPR" evidence="3">
    <location>
        <begin position="403"/>
        <end position="437"/>
    </location>
</feature>
<comment type="similarity">
    <text evidence="1">Belongs to the PPR family. PCMP-H subfamily.</text>
</comment>
<dbReference type="GO" id="GO:0003723">
    <property type="term" value="F:RNA binding"/>
    <property type="evidence" value="ECO:0007669"/>
    <property type="project" value="InterPro"/>
</dbReference>
<evidence type="ECO:0000256" key="3">
    <source>
        <dbReference type="PROSITE-ProRule" id="PRU00708"/>
    </source>
</evidence>
<feature type="repeat" description="PPR" evidence="3">
    <location>
        <begin position="201"/>
        <end position="235"/>
    </location>
</feature>
<dbReference type="Pfam" id="PF01535">
    <property type="entry name" value="PPR"/>
    <property type="match status" value="6"/>
</dbReference>
<dbReference type="AlphaFoldDB" id="A0AAW2YD52"/>
<dbReference type="NCBIfam" id="TIGR00756">
    <property type="entry name" value="PPR"/>
    <property type="match status" value="6"/>
</dbReference>
<evidence type="ECO:0000256" key="1">
    <source>
        <dbReference type="ARBA" id="ARBA00006643"/>
    </source>
</evidence>
<feature type="repeat" description="PPR" evidence="3">
    <location>
        <begin position="438"/>
        <end position="473"/>
    </location>
</feature>
<feature type="domain" description="DYW" evidence="4">
    <location>
        <begin position="618"/>
        <end position="710"/>
    </location>
</feature>
<sequence length="710" mass="80589">MSIISNYYCSLLKRCCETQNLKQAKQLQAHIIKTLADPETFLLNNLINGYCKLNNMTYARRVFDEMRRPNLFSWNTILSAYSKQGDVTKMQEIFNLIPNKDRVSWNLIISVIIMLSKKGWVEFGGVIHGQIVKCGFESYVFVRGPLVDMYAKCGLIIEAKRVFDELPERNLVMHNTMLMGFLRCGMVEESYGLFGCMTEKDSISWTTMITGLTQNGMNEEALDLFREMRFKGLNMDQFTFGSILTACGGLSASKEGKQIHAYMTRTDHMDNVFVASALLDMYSKCRDIKNAETVFRKMRYKNIVSWTAMLVGYGQNGYSEEAVRVFCEMQRNGVEPDYFTLGSVISSCANLASLEEGAQFHGQALVSGLISFITVSNALVTLYGKCGNIEESHRLFNEIKLKDEVSWTALVSCYAQFGKANETINLFEEMLVYGLQPDGVTFVGVLSACSRAGLVEKGRQYFALMVDKYGIRPVLDHYTCMIDLFSRAGELEEAKNFILKMPYPPDTIGWSTLLSSCRTHGNMEIGKWAAESLLELDPQNSAGHVLLASMYAAKGKWDEVAQLRRGMRHKGVRKEPGCSWIKYKNKVHIFTADDKSSLYSNQIYEELEKLSRRMIEEGYVPDMKSVLHDVEESEKLKMLNHHSEKLAIAFGLIFIPPGLPIKVVKNLRVCDDCHNATKIISKITQREILVRDSVRFHLFKHGICSCGDFW</sequence>
<dbReference type="Pfam" id="PF13041">
    <property type="entry name" value="PPR_2"/>
    <property type="match status" value="3"/>
</dbReference>
<dbReference type="PROSITE" id="PS51375">
    <property type="entry name" value="PPR"/>
    <property type="match status" value="5"/>
</dbReference>
<feature type="repeat" description="PPR" evidence="3">
    <location>
        <begin position="302"/>
        <end position="336"/>
    </location>
</feature>
<dbReference type="Gene3D" id="1.25.40.10">
    <property type="entry name" value="Tetratricopeptide repeat domain"/>
    <property type="match status" value="4"/>
</dbReference>
<reference evidence="5" key="1">
    <citation type="submission" date="2020-06" db="EMBL/GenBank/DDBJ databases">
        <authorList>
            <person name="Li T."/>
            <person name="Hu X."/>
            <person name="Zhang T."/>
            <person name="Song X."/>
            <person name="Zhang H."/>
            <person name="Dai N."/>
            <person name="Sheng W."/>
            <person name="Hou X."/>
            <person name="Wei L."/>
        </authorList>
    </citation>
    <scope>NUCLEOTIDE SEQUENCE</scope>
    <source>
        <strain evidence="5">KEN1</strain>
        <tissue evidence="5">Leaf</tissue>
    </source>
</reference>
<name>A0AAW2YD52_9LAMI</name>
<dbReference type="InterPro" id="IPR046848">
    <property type="entry name" value="E_motif"/>
</dbReference>
<dbReference type="FunFam" id="1.25.40.10:FF:000366">
    <property type="entry name" value="Pentatricopeptide (PPR) repeat-containing protein"/>
    <property type="match status" value="1"/>
</dbReference>
<dbReference type="InterPro" id="IPR002885">
    <property type="entry name" value="PPR_rpt"/>
</dbReference>
<dbReference type="InterPro" id="IPR032867">
    <property type="entry name" value="DYW_dom"/>
</dbReference>
<dbReference type="Pfam" id="PF14432">
    <property type="entry name" value="DYW_deaminase"/>
    <property type="match status" value="1"/>
</dbReference>
<dbReference type="FunFam" id="1.25.40.10:FF:000472">
    <property type="entry name" value="Putative pentatricopeptide repeat-containing protein"/>
    <property type="match status" value="1"/>
</dbReference>
<feature type="repeat" description="PPR" evidence="3">
    <location>
        <begin position="39"/>
        <end position="73"/>
    </location>
</feature>
<dbReference type="SUPFAM" id="SSF48452">
    <property type="entry name" value="TPR-like"/>
    <property type="match status" value="1"/>
</dbReference>
<reference evidence="5" key="2">
    <citation type="journal article" date="2024" name="Plant">
        <title>Genomic evolution and insights into agronomic trait innovations of Sesamum species.</title>
        <authorList>
            <person name="Miao H."/>
            <person name="Wang L."/>
            <person name="Qu L."/>
            <person name="Liu H."/>
            <person name="Sun Y."/>
            <person name="Le M."/>
            <person name="Wang Q."/>
            <person name="Wei S."/>
            <person name="Zheng Y."/>
            <person name="Lin W."/>
            <person name="Duan Y."/>
            <person name="Cao H."/>
            <person name="Xiong S."/>
            <person name="Wang X."/>
            <person name="Wei L."/>
            <person name="Li C."/>
            <person name="Ma Q."/>
            <person name="Ju M."/>
            <person name="Zhao R."/>
            <person name="Li G."/>
            <person name="Mu C."/>
            <person name="Tian Q."/>
            <person name="Mei H."/>
            <person name="Zhang T."/>
            <person name="Gao T."/>
            <person name="Zhang H."/>
        </authorList>
    </citation>
    <scope>NUCLEOTIDE SEQUENCE</scope>
    <source>
        <strain evidence="5">KEN1</strain>
    </source>
</reference>
<dbReference type="InterPro" id="IPR011990">
    <property type="entry name" value="TPR-like_helical_dom_sf"/>
</dbReference>
<dbReference type="PANTHER" id="PTHR47926:SF511">
    <property type="entry name" value="PENTATRICOPEPTIDE REPEAT-CONTAINING PROTEIN"/>
    <property type="match status" value="1"/>
</dbReference>
<dbReference type="InterPro" id="IPR046960">
    <property type="entry name" value="PPR_At4g14850-like_plant"/>
</dbReference>
<gene>
    <name evidence="5" type="ORF">Slati_0256500</name>
</gene>
<dbReference type="GO" id="GO:0009451">
    <property type="term" value="P:RNA modification"/>
    <property type="evidence" value="ECO:0007669"/>
    <property type="project" value="InterPro"/>
</dbReference>
<dbReference type="FunFam" id="1.25.40.10:FF:000442">
    <property type="entry name" value="Pentatricopeptide repeat-containing protein At3g49710"/>
    <property type="match status" value="1"/>
</dbReference>
<dbReference type="Pfam" id="PF20431">
    <property type="entry name" value="E_motif"/>
    <property type="match status" value="1"/>
</dbReference>
<comment type="caution">
    <text evidence="5">The sequence shown here is derived from an EMBL/GenBank/DDBJ whole genome shotgun (WGS) entry which is preliminary data.</text>
</comment>